<dbReference type="Pfam" id="PF00160">
    <property type="entry name" value="Pro_isomerase"/>
    <property type="match status" value="1"/>
</dbReference>
<reference evidence="10" key="1">
    <citation type="submission" date="2015-09" db="EMBL/GenBank/DDBJ databases">
        <title>Scylla olivacea transcriptome.</title>
        <authorList>
            <person name="Ikhwanuddin M."/>
        </authorList>
    </citation>
    <scope>NUCLEOTIDE SEQUENCE</scope>
</reference>
<evidence type="ECO:0000256" key="2">
    <source>
        <dbReference type="ARBA" id="ARBA00007365"/>
    </source>
</evidence>
<dbReference type="Gene3D" id="1.25.40.10">
    <property type="entry name" value="Tetratricopeptide repeat domain"/>
    <property type="match status" value="1"/>
</dbReference>
<dbReference type="Gene3D" id="2.40.100.10">
    <property type="entry name" value="Cyclophilin-like"/>
    <property type="match status" value="1"/>
</dbReference>
<keyword evidence="5 8" id="KW-0802">TPR repeat</keyword>
<dbReference type="EMBL" id="GDRN01074329">
    <property type="protein sequence ID" value="JAI63262.1"/>
    <property type="molecule type" value="Transcribed_RNA"/>
</dbReference>
<organism evidence="10">
    <name type="scientific">Scylla olivacea</name>
    <name type="common">Orange mud crab</name>
    <name type="synonym">Cancer olivacea</name>
    <dbReference type="NCBI Taxonomy" id="85551"/>
    <lineage>
        <taxon>Eukaryota</taxon>
        <taxon>Metazoa</taxon>
        <taxon>Ecdysozoa</taxon>
        <taxon>Arthropoda</taxon>
        <taxon>Crustacea</taxon>
        <taxon>Multicrustacea</taxon>
        <taxon>Malacostraca</taxon>
        <taxon>Eumalacostraca</taxon>
        <taxon>Eucarida</taxon>
        <taxon>Decapoda</taxon>
        <taxon>Pleocyemata</taxon>
        <taxon>Brachyura</taxon>
        <taxon>Eubrachyura</taxon>
        <taxon>Portunoidea</taxon>
        <taxon>Portunidae</taxon>
        <taxon>Portuninae</taxon>
        <taxon>Scylla</taxon>
    </lineage>
</organism>
<dbReference type="InterPro" id="IPR020892">
    <property type="entry name" value="Cyclophilin-type_PPIase_CS"/>
</dbReference>
<keyword evidence="7" id="KW-0413">Isomerase</keyword>
<comment type="similarity">
    <text evidence="2">Belongs to the cyclophilin-type PPIase family.</text>
</comment>
<dbReference type="InterPro" id="IPR002130">
    <property type="entry name" value="Cyclophilin-type_PPIase_dom"/>
</dbReference>
<dbReference type="PANTHER" id="PTHR11071">
    <property type="entry name" value="PEPTIDYL-PROLYL CIS-TRANS ISOMERASE"/>
    <property type="match status" value="1"/>
</dbReference>
<protein>
    <recommendedName>
        <fullName evidence="3">peptidylprolyl isomerase</fullName>
        <ecNumber evidence="3">5.2.1.8</ecNumber>
    </recommendedName>
</protein>
<dbReference type="PROSITE" id="PS00170">
    <property type="entry name" value="CSA_PPIASE_1"/>
    <property type="match status" value="1"/>
</dbReference>
<evidence type="ECO:0000256" key="1">
    <source>
        <dbReference type="ARBA" id="ARBA00000971"/>
    </source>
</evidence>
<dbReference type="Pfam" id="PF13181">
    <property type="entry name" value="TPR_8"/>
    <property type="match status" value="1"/>
</dbReference>
<dbReference type="PRINTS" id="PR00153">
    <property type="entry name" value="CSAPPISMRASE"/>
</dbReference>
<dbReference type="GO" id="GO:0016018">
    <property type="term" value="F:cyclosporin A binding"/>
    <property type="evidence" value="ECO:0007669"/>
    <property type="project" value="TreeGrafter"/>
</dbReference>
<accession>A0A0P4WAG5</accession>
<evidence type="ECO:0000256" key="7">
    <source>
        <dbReference type="ARBA" id="ARBA00023235"/>
    </source>
</evidence>
<dbReference type="GO" id="GO:0003755">
    <property type="term" value="F:peptidyl-prolyl cis-trans isomerase activity"/>
    <property type="evidence" value="ECO:0007669"/>
    <property type="project" value="UniProtKB-KW"/>
</dbReference>
<dbReference type="SMART" id="SM00028">
    <property type="entry name" value="TPR"/>
    <property type="match status" value="2"/>
</dbReference>
<dbReference type="EC" id="5.2.1.8" evidence="3"/>
<feature type="domain" description="PPIase cyclophilin-type" evidence="9">
    <location>
        <begin position="12"/>
        <end position="175"/>
    </location>
</feature>
<dbReference type="FunFam" id="2.40.100.10:FF:000022">
    <property type="entry name" value="Peptidyl-prolyl cis-trans isomerase CYP95"/>
    <property type="match status" value="1"/>
</dbReference>
<name>A0A0P4WAG5_SCYOL</name>
<sequence>MTTPLSGNPHVFLDVQHGVEVVGRIVLELFSGTCPKTSENFRALCTGEKGVGTKGVPLHYKGCTFHRIIENFMIQGGDFTNHDGTGGESIYGEKFADENFTHKHVSEGILSMANAGPGTNGSQFFITLADTPHLDGKHVVFGRVVKGMGVVKALGKVKTDGDRPVERCLITNCGEFSPGEGFGIVDEDGTKDAYPQYPEDADVEFAHATMEELVAVVSNIKDSGNTFFKDQKYPVAVFKYKKSLAYLNYIKDNCVAERTDFSLEELGTLSSLAVSCLLNHALCCSKMGQFDKAIADCNKALELDGNNPKVYFRRGQAYNLSNDVESARADLQKARELEPNDKGILKELDNVTRKIKAQREKEKKIYSKLFE</sequence>
<dbReference type="InterPro" id="IPR019734">
    <property type="entry name" value="TPR_rpt"/>
</dbReference>
<evidence type="ECO:0000256" key="5">
    <source>
        <dbReference type="ARBA" id="ARBA00022803"/>
    </source>
</evidence>
<evidence type="ECO:0000256" key="6">
    <source>
        <dbReference type="ARBA" id="ARBA00023110"/>
    </source>
</evidence>
<evidence type="ECO:0000259" key="9">
    <source>
        <dbReference type="PROSITE" id="PS50072"/>
    </source>
</evidence>
<dbReference type="InterPro" id="IPR029000">
    <property type="entry name" value="Cyclophilin-like_dom_sf"/>
</dbReference>
<dbReference type="AlphaFoldDB" id="A0A0P4WAG5"/>
<dbReference type="InterPro" id="IPR011990">
    <property type="entry name" value="TPR-like_helical_dom_sf"/>
</dbReference>
<proteinExistence type="inferred from homology"/>
<dbReference type="SUPFAM" id="SSF50891">
    <property type="entry name" value="Cyclophilin-like"/>
    <property type="match status" value="1"/>
</dbReference>
<keyword evidence="4" id="KW-0677">Repeat</keyword>
<dbReference type="CDD" id="cd01926">
    <property type="entry name" value="cyclophilin_ABH_like"/>
    <property type="match status" value="1"/>
</dbReference>
<evidence type="ECO:0000256" key="8">
    <source>
        <dbReference type="PROSITE-ProRule" id="PRU00339"/>
    </source>
</evidence>
<dbReference type="GO" id="GO:0006457">
    <property type="term" value="P:protein folding"/>
    <property type="evidence" value="ECO:0007669"/>
    <property type="project" value="InterPro"/>
</dbReference>
<dbReference type="GO" id="GO:0005829">
    <property type="term" value="C:cytosol"/>
    <property type="evidence" value="ECO:0007669"/>
    <property type="project" value="TreeGrafter"/>
</dbReference>
<feature type="repeat" description="TPR" evidence="8">
    <location>
        <begin position="308"/>
        <end position="341"/>
    </location>
</feature>
<dbReference type="PANTHER" id="PTHR11071:SF561">
    <property type="entry name" value="PEPTIDYL-PROLYL CIS-TRANS ISOMERASE D-RELATED"/>
    <property type="match status" value="1"/>
</dbReference>
<dbReference type="Pfam" id="PF00515">
    <property type="entry name" value="TPR_1"/>
    <property type="match status" value="1"/>
</dbReference>
<keyword evidence="6" id="KW-0697">Rotamase</keyword>
<dbReference type="FunFam" id="1.25.40.10:FF:000029">
    <property type="entry name" value="peptidyl-prolyl cis-trans isomerase D"/>
    <property type="match status" value="1"/>
</dbReference>
<dbReference type="PROSITE" id="PS50072">
    <property type="entry name" value="CSA_PPIASE_2"/>
    <property type="match status" value="1"/>
</dbReference>
<evidence type="ECO:0000313" key="10">
    <source>
        <dbReference type="EMBL" id="JAI63262.1"/>
    </source>
</evidence>
<evidence type="ECO:0000256" key="4">
    <source>
        <dbReference type="ARBA" id="ARBA00022737"/>
    </source>
</evidence>
<dbReference type="SUPFAM" id="SSF48452">
    <property type="entry name" value="TPR-like"/>
    <property type="match status" value="1"/>
</dbReference>
<evidence type="ECO:0000256" key="3">
    <source>
        <dbReference type="ARBA" id="ARBA00013194"/>
    </source>
</evidence>
<dbReference type="PROSITE" id="PS50005">
    <property type="entry name" value="TPR"/>
    <property type="match status" value="1"/>
</dbReference>
<comment type="catalytic activity">
    <reaction evidence="1">
        <text>[protein]-peptidylproline (omega=180) = [protein]-peptidylproline (omega=0)</text>
        <dbReference type="Rhea" id="RHEA:16237"/>
        <dbReference type="Rhea" id="RHEA-COMP:10747"/>
        <dbReference type="Rhea" id="RHEA-COMP:10748"/>
        <dbReference type="ChEBI" id="CHEBI:83833"/>
        <dbReference type="ChEBI" id="CHEBI:83834"/>
        <dbReference type="EC" id="5.2.1.8"/>
    </reaction>
</comment>